<protein>
    <submittedName>
        <fullName evidence="2">Uncharacterized protein</fullName>
    </submittedName>
</protein>
<evidence type="ECO:0000256" key="1">
    <source>
        <dbReference type="SAM" id="MobiDB-lite"/>
    </source>
</evidence>
<proteinExistence type="predicted"/>
<gene>
    <name evidence="2" type="ORF">Scep_023740</name>
</gene>
<name>A0AAP0EY00_9MAGN</name>
<keyword evidence="3" id="KW-1185">Reference proteome</keyword>
<organism evidence="2 3">
    <name type="scientific">Stephania cephalantha</name>
    <dbReference type="NCBI Taxonomy" id="152367"/>
    <lineage>
        <taxon>Eukaryota</taxon>
        <taxon>Viridiplantae</taxon>
        <taxon>Streptophyta</taxon>
        <taxon>Embryophyta</taxon>
        <taxon>Tracheophyta</taxon>
        <taxon>Spermatophyta</taxon>
        <taxon>Magnoliopsida</taxon>
        <taxon>Ranunculales</taxon>
        <taxon>Menispermaceae</taxon>
        <taxon>Menispermoideae</taxon>
        <taxon>Cissampelideae</taxon>
        <taxon>Stephania</taxon>
    </lineage>
</organism>
<sequence length="188" mass="20508">MAESKEGTLEFRFRNRANPKIGCNSPSHSPPELRRTAPAEANLARFHSSELPDGGSPTITKWQEATVNDPLDECFQKQVSSELSAEGGGWHQRVEEHSGEVLEGSPIPSSIFSGIINNHIIHSVEWDIPNSYLQKDRSPSPASSPSKSTPYCLYLTTISGPSAAPPSYNVCYARYETLLSASCSWGSL</sequence>
<feature type="region of interest" description="Disordered" evidence="1">
    <location>
        <begin position="1"/>
        <end position="56"/>
    </location>
</feature>
<dbReference type="AlphaFoldDB" id="A0AAP0EY00"/>
<dbReference type="Proteomes" id="UP001419268">
    <property type="component" value="Unassembled WGS sequence"/>
</dbReference>
<feature type="compositionally biased region" description="Basic and acidic residues" evidence="1">
    <location>
        <begin position="1"/>
        <end position="13"/>
    </location>
</feature>
<evidence type="ECO:0000313" key="3">
    <source>
        <dbReference type="Proteomes" id="UP001419268"/>
    </source>
</evidence>
<evidence type="ECO:0000313" key="2">
    <source>
        <dbReference type="EMBL" id="KAK9100310.1"/>
    </source>
</evidence>
<comment type="caution">
    <text evidence="2">The sequence shown here is derived from an EMBL/GenBank/DDBJ whole genome shotgun (WGS) entry which is preliminary data.</text>
</comment>
<reference evidence="2 3" key="1">
    <citation type="submission" date="2024-01" db="EMBL/GenBank/DDBJ databases">
        <title>Genome assemblies of Stephania.</title>
        <authorList>
            <person name="Yang L."/>
        </authorList>
    </citation>
    <scope>NUCLEOTIDE SEQUENCE [LARGE SCALE GENOMIC DNA]</scope>
    <source>
        <strain evidence="2">JXDWG</strain>
        <tissue evidence="2">Leaf</tissue>
    </source>
</reference>
<dbReference type="EMBL" id="JBBNAG010000010">
    <property type="protein sequence ID" value="KAK9100310.1"/>
    <property type="molecule type" value="Genomic_DNA"/>
</dbReference>
<accession>A0AAP0EY00</accession>